<evidence type="ECO:0000256" key="1">
    <source>
        <dbReference type="SAM" id="Phobius"/>
    </source>
</evidence>
<dbReference type="PANTHER" id="PTHR15123">
    <property type="entry name" value="SECRETED AND TRANSMEMBRANE PROTEIN 1"/>
    <property type="match status" value="1"/>
</dbReference>
<sequence>MLTLASPVLLARMLWALLLLDASFSAQKGSWDNPTCTQGVVSVPRGARAMMACNISNPFSNITICLSVAARTDCQYIFRNAPQGNTSQDGWHLRVQGGMAQLVIEDAWDNQSGQYKWHLQGGQINVGITTLNVSEPQDPLFTPYPGPESPRPLHEVGSQSDMVFVIPVIVILFILVLGMWAWCRRRHSLKLSNIPQLADTGIYTCQAIMENIREIQGPGTSVVVTDKLSQAVNTCREAQLIHPALPTALAVGFFLIGLGLGAVCVLRRTQIKKLCWASDKNSVCVVYEDMSYSRRNTVSTPNPYQ</sequence>
<feature type="transmembrane region" description="Helical" evidence="1">
    <location>
        <begin position="244"/>
        <end position="263"/>
    </location>
</feature>
<keyword evidence="3" id="KW-1185">Reference proteome</keyword>
<feature type="transmembrane region" description="Helical" evidence="1">
    <location>
        <begin position="162"/>
        <end position="183"/>
    </location>
</feature>
<dbReference type="PANTHER" id="PTHR15123:SF5">
    <property type="entry name" value="SECRETED AND TRANSMEMBRANE PROTEIN 1"/>
    <property type="match status" value="1"/>
</dbReference>
<dbReference type="Proteomes" id="UP001652662">
    <property type="component" value="Chromosome 10"/>
</dbReference>
<dbReference type="InterPro" id="IPR033231">
    <property type="entry name" value="SECTM1"/>
</dbReference>
<reference evidence="4" key="1">
    <citation type="submission" date="2025-08" db="UniProtKB">
        <authorList>
            <consortium name="RefSeq"/>
        </authorList>
    </citation>
    <scope>IDENTIFICATION</scope>
    <source>
        <tissue evidence="4">Blood</tissue>
    </source>
</reference>
<protein>
    <submittedName>
        <fullName evidence="4">Secreted and transmembrane protein 1A isoform X1</fullName>
    </submittedName>
</protein>
<feature type="chain" id="PRO_5046100813" evidence="2">
    <location>
        <begin position="26"/>
        <end position="305"/>
    </location>
</feature>
<name>A0ABM4JID4_EQUPR</name>
<evidence type="ECO:0000313" key="4">
    <source>
        <dbReference type="RefSeq" id="XP_070415708.1"/>
    </source>
</evidence>
<dbReference type="GeneID" id="103551115"/>
<proteinExistence type="predicted"/>
<dbReference type="RefSeq" id="XP_070415708.1">
    <property type="nucleotide sequence ID" value="XM_070559607.1"/>
</dbReference>
<feature type="signal peptide" evidence="2">
    <location>
        <begin position="1"/>
        <end position="25"/>
    </location>
</feature>
<keyword evidence="2" id="KW-0732">Signal</keyword>
<keyword evidence="1 4" id="KW-0812">Transmembrane</keyword>
<organism evidence="3 4">
    <name type="scientific">Equus przewalskii</name>
    <name type="common">Przewalski's horse</name>
    <name type="synonym">Equus caballus przewalskii</name>
    <dbReference type="NCBI Taxonomy" id="9798"/>
    <lineage>
        <taxon>Eukaryota</taxon>
        <taxon>Metazoa</taxon>
        <taxon>Chordata</taxon>
        <taxon>Craniata</taxon>
        <taxon>Vertebrata</taxon>
        <taxon>Euteleostomi</taxon>
        <taxon>Mammalia</taxon>
        <taxon>Eutheria</taxon>
        <taxon>Laurasiatheria</taxon>
        <taxon>Perissodactyla</taxon>
        <taxon>Equidae</taxon>
        <taxon>Equus</taxon>
    </lineage>
</organism>
<evidence type="ECO:0000256" key="2">
    <source>
        <dbReference type="SAM" id="SignalP"/>
    </source>
</evidence>
<keyword evidence="1" id="KW-0472">Membrane</keyword>
<accession>A0ABM4JID4</accession>
<evidence type="ECO:0000313" key="3">
    <source>
        <dbReference type="Proteomes" id="UP001652662"/>
    </source>
</evidence>
<gene>
    <name evidence="4" type="primary">LOC103551115</name>
</gene>
<keyword evidence="1" id="KW-1133">Transmembrane helix</keyword>